<dbReference type="Gene3D" id="1.20.58.1880">
    <property type="match status" value="1"/>
</dbReference>
<dbReference type="Proteomes" id="UP001295740">
    <property type="component" value="Unassembled WGS sequence"/>
</dbReference>
<comment type="subcellular location">
    <subcellularLocation>
        <location evidence="1">Cytoplasm</location>
    </subcellularLocation>
</comment>
<dbReference type="PROSITE" id="PS50897">
    <property type="entry name" value="CTLH"/>
    <property type="match status" value="1"/>
</dbReference>
<dbReference type="GO" id="GO:0061630">
    <property type="term" value="F:ubiquitin protein ligase activity"/>
    <property type="evidence" value="ECO:0007669"/>
    <property type="project" value="InterPro"/>
</dbReference>
<feature type="domain" description="RING-Gid-type" evidence="12">
    <location>
        <begin position="471"/>
        <end position="512"/>
    </location>
</feature>
<keyword evidence="3" id="KW-0479">Metal-binding</keyword>
<evidence type="ECO:0000256" key="4">
    <source>
        <dbReference type="ARBA" id="ARBA00022771"/>
    </source>
</evidence>
<feature type="region of interest" description="Disordered" evidence="10">
    <location>
        <begin position="236"/>
        <end position="259"/>
    </location>
</feature>
<dbReference type="GO" id="GO:0043161">
    <property type="term" value="P:proteasome-mediated ubiquitin-dependent protein catabolic process"/>
    <property type="evidence" value="ECO:0007669"/>
    <property type="project" value="InterPro"/>
</dbReference>
<sequence>MAMQDLQRELQRLTGSARLSDAVDDVDKIIDILTSARERVAASNDPHTTSLTLTKLQNPIKEGLDGLKGRLTQINKAHNDFNKSLKSALSRSKNALPMDDDPMESQSALINRAIAMHLLREGQFGVASTFIGEVQPHSEPQPPMVSHPHAQPSSSADAMITDADDLATLDRGTIKPSSYWNMLEATDFPALLRSFGSDWAAIAGHMKTKSVVMVRTYYARRKEAKDWEVIVAEADARKSRGEERPAPPAPPAPPSGDAMITDADIPADLTALQSQELQAQFADMYSILTALKLHDLYPAIKWARENGAELEARGSNIEFELCKLQFVWLFKGPAVNGLPDSPDNGVSGALKYGRENFGRFQHRHLREIQQLSCAMVYSPNLSASPYRSTFDISLAFDEVSASFTREFCSLLGLSAESPLYVAATAGALALPQFVKYNAIMKAKGTEWTTQNELPYETPLPKNMIYHSIFVCPVSKEQTTETNPPMILPCGHVLAKESLQRLAKGSRYKCPYCPSEGVTKDAKPIIL</sequence>
<evidence type="ECO:0000256" key="3">
    <source>
        <dbReference type="ARBA" id="ARBA00022723"/>
    </source>
</evidence>
<evidence type="ECO:0000313" key="14">
    <source>
        <dbReference type="Proteomes" id="UP001295740"/>
    </source>
</evidence>
<evidence type="ECO:0000256" key="2">
    <source>
        <dbReference type="ARBA" id="ARBA00022490"/>
    </source>
</evidence>
<dbReference type="SUPFAM" id="SSF57850">
    <property type="entry name" value="RING/U-box"/>
    <property type="match status" value="1"/>
</dbReference>
<dbReference type="AlphaFoldDB" id="A0AAI8V7T1"/>
<dbReference type="FunFam" id="3.30.40.10:FF:000143">
    <property type="entry name" value="Regulator of gluconeogenesis Rmd5"/>
    <property type="match status" value="1"/>
</dbReference>
<dbReference type="InterPro" id="IPR044063">
    <property type="entry name" value="ZF_RING_GID"/>
</dbReference>
<dbReference type="InterPro" id="IPR045098">
    <property type="entry name" value="Fyv10_fam"/>
</dbReference>
<dbReference type="PANTHER" id="PTHR12170:SF3">
    <property type="entry name" value="GH10162P"/>
    <property type="match status" value="1"/>
</dbReference>
<dbReference type="PANTHER" id="PTHR12170">
    <property type="entry name" value="MACROPHAGE ERYTHROBLAST ATTACHER-RELATED"/>
    <property type="match status" value="1"/>
</dbReference>
<evidence type="ECO:0000256" key="5">
    <source>
        <dbReference type="ARBA" id="ARBA00022833"/>
    </source>
</evidence>
<dbReference type="EMBL" id="CAUWAG010000003">
    <property type="protein sequence ID" value="CAJ2499903.1"/>
    <property type="molecule type" value="Genomic_DNA"/>
</dbReference>
<accession>A0AAI8V7T1</accession>
<evidence type="ECO:0000256" key="1">
    <source>
        <dbReference type="ARBA" id="ARBA00004496"/>
    </source>
</evidence>
<name>A0AAI8V7T1_9PEZI</name>
<evidence type="ECO:0000256" key="7">
    <source>
        <dbReference type="ARBA" id="ARBA00075398"/>
    </source>
</evidence>
<gene>
    <name evidence="13" type="ORF">KHLLAP_LOCUS371</name>
</gene>
<evidence type="ECO:0000256" key="10">
    <source>
        <dbReference type="SAM" id="MobiDB-lite"/>
    </source>
</evidence>
<keyword evidence="4 9" id="KW-0863">Zinc-finger</keyword>
<dbReference type="GO" id="GO:0005634">
    <property type="term" value="C:nucleus"/>
    <property type="evidence" value="ECO:0007669"/>
    <property type="project" value="TreeGrafter"/>
</dbReference>
<reference evidence="13" key="1">
    <citation type="submission" date="2023-10" db="EMBL/GenBank/DDBJ databases">
        <authorList>
            <person name="Hackl T."/>
        </authorList>
    </citation>
    <scope>NUCLEOTIDE SEQUENCE</scope>
</reference>
<evidence type="ECO:0000256" key="9">
    <source>
        <dbReference type="PROSITE-ProRule" id="PRU01215"/>
    </source>
</evidence>
<dbReference type="CDD" id="cd16652">
    <property type="entry name" value="dRING_Rmd5p-like"/>
    <property type="match status" value="1"/>
</dbReference>
<dbReference type="SUPFAM" id="SSF46689">
    <property type="entry name" value="Homeodomain-like"/>
    <property type="match status" value="1"/>
</dbReference>
<dbReference type="InterPro" id="IPR024964">
    <property type="entry name" value="CTLH/CRA"/>
</dbReference>
<keyword evidence="14" id="KW-1185">Reference proteome</keyword>
<dbReference type="PROSITE" id="PS51867">
    <property type="entry name" value="ZF_RING_GID"/>
    <property type="match status" value="1"/>
</dbReference>
<dbReference type="InterPro" id="IPR006595">
    <property type="entry name" value="CTLH_C"/>
</dbReference>
<feature type="compositionally biased region" description="Basic and acidic residues" evidence="10">
    <location>
        <begin position="236"/>
        <end position="245"/>
    </location>
</feature>
<dbReference type="GO" id="GO:0008270">
    <property type="term" value="F:zinc ion binding"/>
    <property type="evidence" value="ECO:0007669"/>
    <property type="project" value="UniProtKB-KW"/>
</dbReference>
<dbReference type="InterPro" id="IPR037683">
    <property type="entry name" value="Rmd5_dRing"/>
</dbReference>
<comment type="similarity">
    <text evidence="6">Belongs to the RMD5/GID2 family.</text>
</comment>
<dbReference type="InterPro" id="IPR013144">
    <property type="entry name" value="CRA_dom"/>
</dbReference>
<protein>
    <recommendedName>
        <fullName evidence="8">GID complex catalytic subunit 2</fullName>
    </recommendedName>
    <alternativeName>
        <fullName evidence="7">Glucose-induced degradation protein 2</fullName>
    </alternativeName>
</protein>
<dbReference type="Pfam" id="PF13445">
    <property type="entry name" value="zf-RING_UBOX"/>
    <property type="match status" value="1"/>
</dbReference>
<feature type="region of interest" description="Disordered" evidence="10">
    <location>
        <begin position="137"/>
        <end position="156"/>
    </location>
</feature>
<comment type="caution">
    <text evidence="13">The sequence shown here is derived from an EMBL/GenBank/DDBJ whole genome shotgun (WGS) entry which is preliminary data.</text>
</comment>
<evidence type="ECO:0000313" key="13">
    <source>
        <dbReference type="EMBL" id="CAJ2499903.1"/>
    </source>
</evidence>
<evidence type="ECO:0000256" key="6">
    <source>
        <dbReference type="ARBA" id="ARBA00061136"/>
    </source>
</evidence>
<proteinExistence type="inferred from homology"/>
<dbReference type="GO" id="GO:0005737">
    <property type="term" value="C:cytoplasm"/>
    <property type="evidence" value="ECO:0007669"/>
    <property type="project" value="UniProtKB-SubCell"/>
</dbReference>
<dbReference type="Pfam" id="PF10607">
    <property type="entry name" value="CTLH"/>
    <property type="match status" value="1"/>
</dbReference>
<feature type="domain" description="CTLH" evidence="11">
    <location>
        <begin position="280"/>
        <end position="337"/>
    </location>
</feature>
<dbReference type="GO" id="GO:0034657">
    <property type="term" value="C:GID complex"/>
    <property type="evidence" value="ECO:0007669"/>
    <property type="project" value="TreeGrafter"/>
</dbReference>
<evidence type="ECO:0000259" key="12">
    <source>
        <dbReference type="PROSITE" id="PS51867"/>
    </source>
</evidence>
<dbReference type="SMART" id="SM00757">
    <property type="entry name" value="CRA"/>
    <property type="match status" value="1"/>
</dbReference>
<evidence type="ECO:0000259" key="11">
    <source>
        <dbReference type="PROSITE" id="PS50897"/>
    </source>
</evidence>
<dbReference type="InterPro" id="IPR009057">
    <property type="entry name" value="Homeodomain-like_sf"/>
</dbReference>
<keyword evidence="5" id="KW-0862">Zinc</keyword>
<evidence type="ECO:0000256" key="8">
    <source>
        <dbReference type="ARBA" id="ARBA00080744"/>
    </source>
</evidence>
<dbReference type="InterPro" id="IPR027370">
    <property type="entry name" value="Znf-RING_euk"/>
</dbReference>
<feature type="zinc finger region" description="RING-Gid-type" evidence="9">
    <location>
        <begin position="471"/>
        <end position="512"/>
    </location>
</feature>
<dbReference type="InterPro" id="IPR013083">
    <property type="entry name" value="Znf_RING/FYVE/PHD"/>
</dbReference>
<dbReference type="Gene3D" id="3.30.40.10">
    <property type="entry name" value="Zinc/RING finger domain, C3HC4 (zinc finger)"/>
    <property type="match status" value="1"/>
</dbReference>
<organism evidence="13 14">
    <name type="scientific">Anthostomella pinea</name>
    <dbReference type="NCBI Taxonomy" id="933095"/>
    <lineage>
        <taxon>Eukaryota</taxon>
        <taxon>Fungi</taxon>
        <taxon>Dikarya</taxon>
        <taxon>Ascomycota</taxon>
        <taxon>Pezizomycotina</taxon>
        <taxon>Sordariomycetes</taxon>
        <taxon>Xylariomycetidae</taxon>
        <taxon>Xylariales</taxon>
        <taxon>Xylariaceae</taxon>
        <taxon>Anthostomella</taxon>
    </lineage>
</organism>
<keyword evidence="2" id="KW-0963">Cytoplasm</keyword>